<accession>A0A1Y0IM79</accession>
<organism evidence="1 2">
    <name type="scientific">Tumebacillus avium</name>
    <dbReference type="NCBI Taxonomy" id="1903704"/>
    <lineage>
        <taxon>Bacteria</taxon>
        <taxon>Bacillati</taxon>
        <taxon>Bacillota</taxon>
        <taxon>Bacilli</taxon>
        <taxon>Bacillales</taxon>
        <taxon>Alicyclobacillaceae</taxon>
        <taxon>Tumebacillus</taxon>
    </lineage>
</organism>
<evidence type="ECO:0000313" key="1">
    <source>
        <dbReference type="EMBL" id="ARU60665.1"/>
    </source>
</evidence>
<dbReference type="AlphaFoldDB" id="A0A1Y0IM79"/>
<keyword evidence="2" id="KW-1185">Reference proteome</keyword>
<dbReference type="Proteomes" id="UP000195437">
    <property type="component" value="Chromosome"/>
</dbReference>
<name>A0A1Y0IM79_9BACL</name>
<proteinExistence type="predicted"/>
<protein>
    <submittedName>
        <fullName evidence="1">Uncharacterized protein</fullName>
    </submittedName>
</protein>
<dbReference type="KEGG" id="tum:CBW65_05885"/>
<gene>
    <name evidence="1" type="ORF">CBW65_05885</name>
</gene>
<dbReference type="EMBL" id="CP021434">
    <property type="protein sequence ID" value="ARU60665.1"/>
    <property type="molecule type" value="Genomic_DNA"/>
</dbReference>
<evidence type="ECO:0000313" key="2">
    <source>
        <dbReference type="Proteomes" id="UP000195437"/>
    </source>
</evidence>
<sequence length="76" mass="9044">MQIYLSVLFELHTDQQQIYASVLFELHTDQQQIYASVLFELHTDQQQLDTIISRQGNFHKHKYLETASLVMHLVLR</sequence>
<reference evidence="2" key="1">
    <citation type="submission" date="2017-05" db="EMBL/GenBank/DDBJ databases">
        <authorList>
            <person name="Sung H."/>
        </authorList>
    </citation>
    <scope>NUCLEOTIDE SEQUENCE [LARGE SCALE GENOMIC DNA]</scope>
    <source>
        <strain evidence="2">AR23208</strain>
    </source>
</reference>